<reference evidence="2" key="1">
    <citation type="journal article" date="2023" name="Nat. Plants">
        <title>Single-cell RNA sequencing provides a high-resolution roadmap for understanding the multicellular compartmentation of specialized metabolism.</title>
        <authorList>
            <person name="Sun S."/>
            <person name="Shen X."/>
            <person name="Li Y."/>
            <person name="Li Y."/>
            <person name="Wang S."/>
            <person name="Li R."/>
            <person name="Zhang H."/>
            <person name="Shen G."/>
            <person name="Guo B."/>
            <person name="Wei J."/>
            <person name="Xu J."/>
            <person name="St-Pierre B."/>
            <person name="Chen S."/>
            <person name="Sun C."/>
        </authorList>
    </citation>
    <scope>NUCLEOTIDE SEQUENCE [LARGE SCALE GENOMIC DNA]</scope>
</reference>
<name>A0ACC0C723_CATRO</name>
<evidence type="ECO:0000313" key="1">
    <source>
        <dbReference type="EMBL" id="KAI5680680.1"/>
    </source>
</evidence>
<keyword evidence="2" id="KW-1185">Reference proteome</keyword>
<proteinExistence type="predicted"/>
<evidence type="ECO:0000313" key="2">
    <source>
        <dbReference type="Proteomes" id="UP001060085"/>
    </source>
</evidence>
<organism evidence="1 2">
    <name type="scientific">Catharanthus roseus</name>
    <name type="common">Madagascar periwinkle</name>
    <name type="synonym">Vinca rosea</name>
    <dbReference type="NCBI Taxonomy" id="4058"/>
    <lineage>
        <taxon>Eukaryota</taxon>
        <taxon>Viridiplantae</taxon>
        <taxon>Streptophyta</taxon>
        <taxon>Embryophyta</taxon>
        <taxon>Tracheophyta</taxon>
        <taxon>Spermatophyta</taxon>
        <taxon>Magnoliopsida</taxon>
        <taxon>eudicotyledons</taxon>
        <taxon>Gunneridae</taxon>
        <taxon>Pentapetalae</taxon>
        <taxon>asterids</taxon>
        <taxon>lamiids</taxon>
        <taxon>Gentianales</taxon>
        <taxon>Apocynaceae</taxon>
        <taxon>Rauvolfioideae</taxon>
        <taxon>Vinceae</taxon>
        <taxon>Catharanthinae</taxon>
        <taxon>Catharanthus</taxon>
    </lineage>
</organism>
<gene>
    <name evidence="1" type="ORF">M9H77_01907</name>
</gene>
<accession>A0ACC0C723</accession>
<dbReference type="Proteomes" id="UP001060085">
    <property type="component" value="Linkage Group LG01"/>
</dbReference>
<comment type="caution">
    <text evidence="1">The sequence shown here is derived from an EMBL/GenBank/DDBJ whole genome shotgun (WGS) entry which is preliminary data.</text>
</comment>
<dbReference type="EMBL" id="CM044701">
    <property type="protein sequence ID" value="KAI5680680.1"/>
    <property type="molecule type" value="Genomic_DNA"/>
</dbReference>
<protein>
    <submittedName>
        <fullName evidence="1">Uncharacterized protein</fullName>
    </submittedName>
</protein>
<sequence>MEEVLAHMHLGPIVPDVLTRQHEHRSGLIWSGDRETSITDLQCRHFGRNLFQAYSGAPRRYFNQHLEDAQNCLHLFLTKVFDKFLRMELKSRDHKVTIYNLREGIYIRQISNPR</sequence>